<gene>
    <name evidence="3" type="ORF">HHK36_006983</name>
</gene>
<reference evidence="3 4" key="1">
    <citation type="submission" date="2020-04" db="EMBL/GenBank/DDBJ databases">
        <title>Plant Genome Project.</title>
        <authorList>
            <person name="Zhang R.-G."/>
        </authorList>
    </citation>
    <scope>NUCLEOTIDE SEQUENCE [LARGE SCALE GENOMIC DNA]</scope>
    <source>
        <strain evidence="3">YNK0</strain>
        <tissue evidence="3">Leaf</tissue>
    </source>
</reference>
<dbReference type="SMART" id="SM01041">
    <property type="entry name" value="BRO1"/>
    <property type="match status" value="1"/>
</dbReference>
<dbReference type="PANTHER" id="PTHR23032">
    <property type="entry name" value="BRO1 DOMAIN-CONTAINING PROTEIN BROX"/>
    <property type="match status" value="1"/>
</dbReference>
<feature type="domain" description="BRO1" evidence="2">
    <location>
        <begin position="4"/>
        <end position="407"/>
    </location>
</feature>
<protein>
    <recommendedName>
        <fullName evidence="2">BRO1 domain-containing protein</fullName>
    </recommendedName>
</protein>
<dbReference type="Pfam" id="PF03097">
    <property type="entry name" value="BRO1"/>
    <property type="match status" value="1"/>
</dbReference>
<dbReference type="CDD" id="cd09247">
    <property type="entry name" value="BRO1_Alix_like_2"/>
    <property type="match status" value="1"/>
</dbReference>
<dbReference type="AlphaFoldDB" id="A0A834ZIZ4"/>
<organism evidence="3 4">
    <name type="scientific">Tetracentron sinense</name>
    <name type="common">Spur-leaf</name>
    <dbReference type="NCBI Taxonomy" id="13715"/>
    <lineage>
        <taxon>Eukaryota</taxon>
        <taxon>Viridiplantae</taxon>
        <taxon>Streptophyta</taxon>
        <taxon>Embryophyta</taxon>
        <taxon>Tracheophyta</taxon>
        <taxon>Spermatophyta</taxon>
        <taxon>Magnoliopsida</taxon>
        <taxon>Trochodendrales</taxon>
        <taxon>Trochodendraceae</taxon>
        <taxon>Tetracentron</taxon>
    </lineage>
</organism>
<name>A0A834ZIZ4_TETSI</name>
<dbReference type="EMBL" id="JABCRI010000004">
    <property type="protein sequence ID" value="KAF8407846.1"/>
    <property type="molecule type" value="Genomic_DNA"/>
</dbReference>
<comment type="caution">
    <text evidence="3">The sequence shown here is derived from an EMBL/GenBank/DDBJ whole genome shotgun (WGS) entry which is preliminary data.</text>
</comment>
<dbReference type="InterPro" id="IPR038898">
    <property type="entry name" value="BROX"/>
</dbReference>
<evidence type="ECO:0000313" key="3">
    <source>
        <dbReference type="EMBL" id="KAF8407846.1"/>
    </source>
</evidence>
<evidence type="ECO:0000313" key="4">
    <source>
        <dbReference type="Proteomes" id="UP000655225"/>
    </source>
</evidence>
<dbReference type="OrthoDB" id="10266451at2759"/>
<accession>A0A834ZIZ4</accession>
<keyword evidence="4" id="KW-1185">Reference proteome</keyword>
<dbReference type="OMA" id="WHEKIPS"/>
<dbReference type="Proteomes" id="UP000655225">
    <property type="component" value="Unassembled WGS sequence"/>
</dbReference>
<dbReference type="InterPro" id="IPR004328">
    <property type="entry name" value="BRO1_dom"/>
</dbReference>
<sequence length="407" mass="45824">MMLHFSDPVKLKTKKWEINYFGSQDGFVRWKTFHVFRCRGYAQVVFEEIYIASDCGTLEQLKELSSRRRAIEESINGSSFITEAIAREMAGGLTSQHQQDLQKLEQYLPLLQNLVTHADLVSSDPQMVHWTPALKIRWTSALTASSVFNLMGPKFFHIDNLRSELGMTLFLYGAILRERAFEVLSADLVQSATLYRKAAGVYHYLAHELLPSVQPALALEIPPEATSSVSSVMSLICLAEAQAVTIRKAEEKGSAGGLLAKLHHGITQLLDEATGVLHSATGECKVISVRFVEFISSCRALHDLRSQKHLAEGIKIADQVGVAVGVLRNALANAKEKMPGEESWHLVFKQEMNGVTEMLRKFEHENEFVWRDKIPDDLELPSPQGKKIVSAIPYHPQRWERELVFRI</sequence>
<dbReference type="PROSITE" id="PS51180">
    <property type="entry name" value="BRO1"/>
    <property type="match status" value="1"/>
</dbReference>
<proteinExistence type="inferred from homology"/>
<dbReference type="InterPro" id="IPR038499">
    <property type="entry name" value="BRO1_sf"/>
</dbReference>
<comment type="similarity">
    <text evidence="1">Belongs to the BROX family.</text>
</comment>
<dbReference type="PANTHER" id="PTHR23032:SF20">
    <property type="entry name" value="ENDOSOMAL TARGETING BRO1-LIKE DOMAIN-CONTAINING PROTEIN"/>
    <property type="match status" value="1"/>
</dbReference>
<evidence type="ECO:0000256" key="1">
    <source>
        <dbReference type="ARBA" id="ARBA00008901"/>
    </source>
</evidence>
<evidence type="ECO:0000259" key="2">
    <source>
        <dbReference type="PROSITE" id="PS51180"/>
    </source>
</evidence>
<dbReference type="Gene3D" id="1.25.40.280">
    <property type="entry name" value="alix/aip1 like domains"/>
    <property type="match status" value="1"/>
</dbReference>